<dbReference type="PANTHER" id="PTHR43280:SF2">
    <property type="entry name" value="HTH-TYPE TRANSCRIPTIONAL REGULATOR EXSA"/>
    <property type="match status" value="1"/>
</dbReference>
<dbReference type="Pfam" id="PF12833">
    <property type="entry name" value="HTH_18"/>
    <property type="match status" value="1"/>
</dbReference>
<dbReference type="SMART" id="SM00342">
    <property type="entry name" value="HTH_ARAC"/>
    <property type="match status" value="1"/>
</dbReference>
<keyword evidence="1" id="KW-0805">Transcription regulation</keyword>
<name>A0A1I2FLP0_9BACL</name>
<dbReference type="InterPro" id="IPR018060">
    <property type="entry name" value="HTH_AraC"/>
</dbReference>
<dbReference type="GO" id="GO:0003700">
    <property type="term" value="F:DNA-binding transcription factor activity"/>
    <property type="evidence" value="ECO:0007669"/>
    <property type="project" value="InterPro"/>
</dbReference>
<dbReference type="SUPFAM" id="SSF46689">
    <property type="entry name" value="Homeodomain-like"/>
    <property type="match status" value="2"/>
</dbReference>
<dbReference type="PANTHER" id="PTHR43280">
    <property type="entry name" value="ARAC-FAMILY TRANSCRIPTIONAL REGULATOR"/>
    <property type="match status" value="1"/>
</dbReference>
<reference evidence="6" key="1">
    <citation type="submission" date="2016-10" db="EMBL/GenBank/DDBJ databases">
        <authorList>
            <person name="Varghese N."/>
            <person name="Submissions S."/>
        </authorList>
    </citation>
    <scope>NUCLEOTIDE SEQUENCE [LARGE SCALE GENOMIC DNA]</scope>
    <source>
        <strain evidence="6">CGMCC 1.10223</strain>
    </source>
</reference>
<evidence type="ECO:0000256" key="3">
    <source>
        <dbReference type="ARBA" id="ARBA00023163"/>
    </source>
</evidence>
<proteinExistence type="predicted"/>
<keyword evidence="6" id="KW-1185">Reference proteome</keyword>
<dbReference type="EMBL" id="FONN01000012">
    <property type="protein sequence ID" value="SFF05688.1"/>
    <property type="molecule type" value="Genomic_DNA"/>
</dbReference>
<feature type="domain" description="HTH araC/xylS-type" evidence="4">
    <location>
        <begin position="173"/>
        <end position="271"/>
    </location>
</feature>
<organism evidence="5 6">
    <name type="scientific">Paenibacillus algorifonticola</name>
    <dbReference type="NCBI Taxonomy" id="684063"/>
    <lineage>
        <taxon>Bacteria</taxon>
        <taxon>Bacillati</taxon>
        <taxon>Bacillota</taxon>
        <taxon>Bacilli</taxon>
        <taxon>Bacillales</taxon>
        <taxon>Paenibacillaceae</taxon>
        <taxon>Paenibacillus</taxon>
    </lineage>
</organism>
<evidence type="ECO:0000313" key="6">
    <source>
        <dbReference type="Proteomes" id="UP000183410"/>
    </source>
</evidence>
<dbReference type="RefSeq" id="WP_046232409.1">
    <property type="nucleotide sequence ID" value="NZ_FONN01000012.1"/>
</dbReference>
<keyword evidence="3" id="KW-0804">Transcription</keyword>
<dbReference type="AlphaFoldDB" id="A0A1I2FLP0"/>
<dbReference type="Gene3D" id="1.10.10.60">
    <property type="entry name" value="Homeodomain-like"/>
    <property type="match status" value="2"/>
</dbReference>
<dbReference type="GO" id="GO:0043565">
    <property type="term" value="F:sequence-specific DNA binding"/>
    <property type="evidence" value="ECO:0007669"/>
    <property type="project" value="InterPro"/>
</dbReference>
<accession>A0A1I2FLP0</accession>
<evidence type="ECO:0000313" key="5">
    <source>
        <dbReference type="EMBL" id="SFF05688.1"/>
    </source>
</evidence>
<dbReference type="Proteomes" id="UP000183410">
    <property type="component" value="Unassembled WGS sequence"/>
</dbReference>
<protein>
    <submittedName>
        <fullName evidence="5">Helix-turn-helix domain-containing protein</fullName>
    </submittedName>
</protein>
<evidence type="ECO:0000256" key="2">
    <source>
        <dbReference type="ARBA" id="ARBA00023125"/>
    </source>
</evidence>
<dbReference type="InterPro" id="IPR009057">
    <property type="entry name" value="Homeodomain-like_sf"/>
</dbReference>
<evidence type="ECO:0000259" key="4">
    <source>
        <dbReference type="PROSITE" id="PS01124"/>
    </source>
</evidence>
<sequence>MTFQQLATIMPYPEQVTLHHSSQQLNCPSGHHAIIVVRRGHITLTSANNSSPIICSQGFACHPQFSPYSIEVPKTKEAEYAIIEYRALPEDSSWLLEGLLTTYSEVKIHYMVDELLRGENQTNGLLSQDAEQTAEQAAAQRVRERMMLERILYIFLRETLMKEADQSTIRSITESISYINEHYMLPLSLPMLAKRAGMSEGHYTVLFKKETGRTMTSYLRSLRIEKAKLLLLQVKLPAKEVAQKVGFADYFYFSRMFKQEVGCSPTLFKKQAMNEK</sequence>
<gene>
    <name evidence="5" type="ORF">SAMN04487969_112141</name>
</gene>
<dbReference type="PROSITE" id="PS01124">
    <property type="entry name" value="HTH_ARAC_FAMILY_2"/>
    <property type="match status" value="1"/>
</dbReference>
<dbReference type="OrthoDB" id="9807321at2"/>
<keyword evidence="2" id="KW-0238">DNA-binding</keyword>
<evidence type="ECO:0000256" key="1">
    <source>
        <dbReference type="ARBA" id="ARBA00023015"/>
    </source>
</evidence>